<organism evidence="2 3">
    <name type="scientific">Legionella beliardensis</name>
    <dbReference type="NCBI Taxonomy" id="91822"/>
    <lineage>
        <taxon>Bacteria</taxon>
        <taxon>Pseudomonadati</taxon>
        <taxon>Pseudomonadota</taxon>
        <taxon>Gammaproteobacteria</taxon>
        <taxon>Legionellales</taxon>
        <taxon>Legionellaceae</taxon>
        <taxon>Legionella</taxon>
    </lineage>
</organism>
<dbReference type="Proteomes" id="UP000254968">
    <property type="component" value="Unassembled WGS sequence"/>
</dbReference>
<evidence type="ECO:0000313" key="2">
    <source>
        <dbReference type="EMBL" id="STX30047.1"/>
    </source>
</evidence>
<accession>A0A378I4B1</accession>
<evidence type="ECO:0000259" key="1">
    <source>
        <dbReference type="Pfam" id="PF09012"/>
    </source>
</evidence>
<name>A0A378I4B1_9GAMM</name>
<dbReference type="EMBL" id="UGNV01000001">
    <property type="protein sequence ID" value="STX30047.1"/>
    <property type="molecule type" value="Genomic_DNA"/>
</dbReference>
<feature type="domain" description="Transcriptional regulator HTH-type FeoC" evidence="1">
    <location>
        <begin position="1"/>
        <end position="70"/>
    </location>
</feature>
<evidence type="ECO:0000313" key="3">
    <source>
        <dbReference type="Proteomes" id="UP000254968"/>
    </source>
</evidence>
<dbReference type="Pfam" id="PF09012">
    <property type="entry name" value="FeoC"/>
    <property type="match status" value="1"/>
</dbReference>
<dbReference type="InterPro" id="IPR036388">
    <property type="entry name" value="WH-like_DNA-bd_sf"/>
</dbReference>
<reference evidence="2 3" key="1">
    <citation type="submission" date="2018-06" db="EMBL/GenBank/DDBJ databases">
        <authorList>
            <consortium name="Pathogen Informatics"/>
            <person name="Doyle S."/>
        </authorList>
    </citation>
    <scope>NUCLEOTIDE SEQUENCE [LARGE SCALE GENOMIC DNA]</scope>
    <source>
        <strain evidence="2 3">NCTC13315</strain>
    </source>
</reference>
<proteinExistence type="predicted"/>
<keyword evidence="3" id="KW-1185">Reference proteome</keyword>
<dbReference type="SUPFAM" id="SSF46785">
    <property type="entry name" value="Winged helix' DNA-binding domain"/>
    <property type="match status" value="1"/>
</dbReference>
<dbReference type="InterPro" id="IPR036390">
    <property type="entry name" value="WH_DNA-bd_sf"/>
</dbReference>
<protein>
    <submittedName>
        <fullName evidence="2">FeoC like transcriptional regulator</fullName>
    </submittedName>
</protein>
<sequence length="73" mass="8655">MLLQILNYLRREKVASNQQLAREFDLDLLALEPMLEVWVKRGIVACCQEELRCQRGCLKSCRKQPLVYYKIIN</sequence>
<dbReference type="AlphaFoldDB" id="A0A378I4B1"/>
<dbReference type="OrthoDB" id="467062at2"/>
<gene>
    <name evidence="2" type="ORF">NCTC13315_02609</name>
</gene>
<dbReference type="RefSeq" id="WP_115303773.1">
    <property type="nucleotide sequence ID" value="NZ_CAAAHO010000005.1"/>
</dbReference>
<dbReference type="Gene3D" id="1.10.10.10">
    <property type="entry name" value="Winged helix-like DNA-binding domain superfamily/Winged helix DNA-binding domain"/>
    <property type="match status" value="1"/>
</dbReference>
<dbReference type="InterPro" id="IPR015102">
    <property type="entry name" value="Tscrpt_reg_HTH_FeoC"/>
</dbReference>